<proteinExistence type="predicted"/>
<dbReference type="EMBL" id="JAATEN010000005">
    <property type="protein sequence ID" value="NJQ00567.1"/>
    <property type="molecule type" value="Genomic_DNA"/>
</dbReference>
<gene>
    <name evidence="2" type="ORF">HCK00_08440</name>
</gene>
<comment type="caution">
    <text evidence="2">The sequence shown here is derived from an EMBL/GenBank/DDBJ whole genome shotgun (WGS) entry which is preliminary data.</text>
</comment>
<dbReference type="Proteomes" id="UP000695264">
    <property type="component" value="Unassembled WGS sequence"/>
</dbReference>
<reference evidence="2 3" key="1">
    <citation type="submission" date="2020-03" db="EMBL/GenBank/DDBJ databases">
        <title>WGS of actinomycetes isolated from Thailand.</title>
        <authorList>
            <person name="Thawai C."/>
        </authorList>
    </citation>
    <scope>NUCLEOTIDE SEQUENCE [LARGE SCALE GENOMIC DNA]</scope>
    <source>
        <strain evidence="2 3">PLAI 1-29</strain>
    </source>
</reference>
<accession>A0ABX1BYI3</accession>
<feature type="domain" description="ABC-three component systems C-terminal" evidence="1">
    <location>
        <begin position="172"/>
        <end position="295"/>
    </location>
</feature>
<evidence type="ECO:0000313" key="3">
    <source>
        <dbReference type="Proteomes" id="UP000695264"/>
    </source>
</evidence>
<dbReference type="InterPro" id="IPR046919">
    <property type="entry name" value="ABC-3C_CTD10"/>
</dbReference>
<dbReference type="Pfam" id="PF20275">
    <property type="entry name" value="CTD10"/>
    <property type="match status" value="1"/>
</dbReference>
<evidence type="ECO:0000259" key="1">
    <source>
        <dbReference type="Pfam" id="PF20275"/>
    </source>
</evidence>
<keyword evidence="3" id="KW-1185">Reference proteome</keyword>
<dbReference type="RefSeq" id="WP_168101178.1">
    <property type="nucleotide sequence ID" value="NZ_JAATEN010000005.1"/>
</dbReference>
<protein>
    <recommendedName>
        <fullName evidence="1">ABC-three component systems C-terminal domain-containing protein</fullName>
    </recommendedName>
</protein>
<organism evidence="2 3">
    <name type="scientific">Streptomyces zingiberis</name>
    <dbReference type="NCBI Taxonomy" id="2053010"/>
    <lineage>
        <taxon>Bacteria</taxon>
        <taxon>Bacillati</taxon>
        <taxon>Actinomycetota</taxon>
        <taxon>Actinomycetes</taxon>
        <taxon>Kitasatosporales</taxon>
        <taxon>Streptomycetaceae</taxon>
        <taxon>Streptomyces</taxon>
    </lineage>
</organism>
<evidence type="ECO:0000313" key="2">
    <source>
        <dbReference type="EMBL" id="NJQ00567.1"/>
    </source>
</evidence>
<name>A0ABX1BYI3_9ACTN</name>
<sequence length="304" mass="35242">MNERILALYEMAFRDRYQESFEDEFQEFFSEIMERAYPDGDFVRVRPWGNSGDEKNDGYLISQRTVFAVYAPRKPTASGIRAKIESDFNGCLPFWDEYLDQWVFVHNDREGLGPDALKTILELNRAHGDKVAAPWGREALCKRVMDLGISNLRALFPSVPSMADFVETGMEQIQPVLDHLERARVPGRPDRRPVPEDKIEYNLLSEATRFLITMGMQPAHLVRNYYRRVSDELLRDQTAQAFSEKYQELRGTGQSPDEIYWELRKWVGGIGPSSPAREVAVYGVLTYFFEECDIFLRPEEGQEE</sequence>